<evidence type="ECO:0008006" key="11">
    <source>
        <dbReference type="Google" id="ProtNLM"/>
    </source>
</evidence>
<comment type="subcellular location">
    <subcellularLocation>
        <location evidence="1">Endoplasmic reticulum membrane</location>
        <topology evidence="1">Multi-pass membrane protein</topology>
    </subcellularLocation>
</comment>
<proteinExistence type="predicted"/>
<evidence type="ECO:0000256" key="8">
    <source>
        <dbReference type="SAM" id="SignalP"/>
    </source>
</evidence>
<keyword evidence="8" id="KW-0732">Signal</keyword>
<feature type="chain" id="PRO_5002236809" description="Calcium uniporter protein" evidence="8">
    <location>
        <begin position="24"/>
        <end position="237"/>
    </location>
</feature>
<dbReference type="GeneID" id="27337694"/>
<dbReference type="PANTHER" id="PTHR31394:SF1">
    <property type="entry name" value="TRANSMEMBRANE PROTEIN 199"/>
    <property type="match status" value="1"/>
</dbReference>
<feature type="transmembrane region" description="Helical" evidence="7">
    <location>
        <begin position="119"/>
        <end position="137"/>
    </location>
</feature>
<dbReference type="HOGENOM" id="CLU_048316_1_0_1"/>
<protein>
    <recommendedName>
        <fullName evidence="11">Calcium uniporter protein</fullName>
    </recommendedName>
</protein>
<accession>A0A0D1Y8I7</accession>
<evidence type="ECO:0000256" key="2">
    <source>
        <dbReference type="ARBA" id="ARBA00022692"/>
    </source>
</evidence>
<keyword evidence="10" id="KW-1185">Reference proteome</keyword>
<feature type="signal peptide" evidence="8">
    <location>
        <begin position="1"/>
        <end position="23"/>
    </location>
</feature>
<evidence type="ECO:0000256" key="5">
    <source>
        <dbReference type="ARBA" id="ARBA00023136"/>
    </source>
</evidence>
<evidence type="ECO:0000256" key="3">
    <source>
        <dbReference type="ARBA" id="ARBA00022824"/>
    </source>
</evidence>
<dbReference type="AlphaFoldDB" id="A0A0D1Y8I7"/>
<evidence type="ECO:0000256" key="1">
    <source>
        <dbReference type="ARBA" id="ARBA00004477"/>
    </source>
</evidence>
<organism evidence="9 10">
    <name type="scientific">Exophiala spinifera</name>
    <dbReference type="NCBI Taxonomy" id="91928"/>
    <lineage>
        <taxon>Eukaryota</taxon>
        <taxon>Fungi</taxon>
        <taxon>Dikarya</taxon>
        <taxon>Ascomycota</taxon>
        <taxon>Pezizomycotina</taxon>
        <taxon>Eurotiomycetes</taxon>
        <taxon>Chaetothyriomycetidae</taxon>
        <taxon>Chaetothyriales</taxon>
        <taxon>Herpotrichiellaceae</taxon>
        <taxon>Exophiala</taxon>
    </lineage>
</organism>
<keyword evidence="3" id="KW-0256">Endoplasmic reticulum</keyword>
<dbReference type="Pfam" id="PF11712">
    <property type="entry name" value="Vma12"/>
    <property type="match status" value="1"/>
</dbReference>
<evidence type="ECO:0000313" key="9">
    <source>
        <dbReference type="EMBL" id="KIW11311.1"/>
    </source>
</evidence>
<dbReference type="GO" id="GO:0070072">
    <property type="term" value="P:vacuolar proton-transporting V-type ATPase complex assembly"/>
    <property type="evidence" value="ECO:0007669"/>
    <property type="project" value="InterPro"/>
</dbReference>
<name>A0A0D1Y8I7_9EURO</name>
<evidence type="ECO:0000313" key="10">
    <source>
        <dbReference type="Proteomes" id="UP000053328"/>
    </source>
</evidence>
<evidence type="ECO:0000256" key="4">
    <source>
        <dbReference type="ARBA" id="ARBA00022989"/>
    </source>
</evidence>
<dbReference type="OrthoDB" id="19981at2759"/>
<sequence length="237" mass="26425">MVVLTTTPRILAVLSTLPASTLSSLGLDPVPATPGAPIEHTILLAISKATQSSLNSLLRGTKVYTPPPPPKPEHSPEYVALMARLRKEEERREYAQLVSRKPGDIYLDTDDEDDISPSLVFNILLSIVMCAGTMFYLTRWWTNDGLRVLVSLGAAVLVGVAEVTVYAGYLRKVRQSKDKERSKREKKEFIGEYTGEGAEPDGHMESVDKLEIWGRGINGGMRRRVREKWDKEQESET</sequence>
<feature type="transmembrane region" description="Helical" evidence="7">
    <location>
        <begin position="149"/>
        <end position="169"/>
    </location>
</feature>
<keyword evidence="5 7" id="KW-0472">Membrane</keyword>
<gene>
    <name evidence="9" type="ORF">PV08_10611</name>
</gene>
<keyword evidence="2 7" id="KW-0812">Transmembrane</keyword>
<dbReference type="Proteomes" id="UP000053328">
    <property type="component" value="Unassembled WGS sequence"/>
</dbReference>
<dbReference type="PANTHER" id="PTHR31394">
    <property type="entry name" value="TRANSMEMBRANE PROTEIN 199"/>
    <property type="match status" value="1"/>
</dbReference>
<feature type="region of interest" description="Disordered" evidence="6">
    <location>
        <begin position="184"/>
        <end position="203"/>
    </location>
</feature>
<dbReference type="RefSeq" id="XP_016231527.1">
    <property type="nucleotide sequence ID" value="XM_016384925.1"/>
</dbReference>
<dbReference type="EMBL" id="KN847499">
    <property type="protein sequence ID" value="KIW11311.1"/>
    <property type="molecule type" value="Genomic_DNA"/>
</dbReference>
<dbReference type="STRING" id="91928.A0A0D1Y8I7"/>
<evidence type="ECO:0000256" key="7">
    <source>
        <dbReference type="SAM" id="Phobius"/>
    </source>
</evidence>
<evidence type="ECO:0000256" key="6">
    <source>
        <dbReference type="SAM" id="MobiDB-lite"/>
    </source>
</evidence>
<reference evidence="9 10" key="1">
    <citation type="submission" date="2015-01" db="EMBL/GenBank/DDBJ databases">
        <title>The Genome Sequence of Exophiala spinifera CBS89968.</title>
        <authorList>
            <consortium name="The Broad Institute Genomics Platform"/>
            <person name="Cuomo C."/>
            <person name="de Hoog S."/>
            <person name="Gorbushina A."/>
            <person name="Stielow B."/>
            <person name="Teixiera M."/>
            <person name="Abouelleil A."/>
            <person name="Chapman S.B."/>
            <person name="Priest M."/>
            <person name="Young S.K."/>
            <person name="Wortman J."/>
            <person name="Nusbaum C."/>
            <person name="Birren B."/>
        </authorList>
    </citation>
    <scope>NUCLEOTIDE SEQUENCE [LARGE SCALE GENOMIC DNA]</scope>
    <source>
        <strain evidence="9 10">CBS 89968</strain>
    </source>
</reference>
<dbReference type="VEuPathDB" id="FungiDB:PV08_10611"/>
<keyword evidence="4 7" id="KW-1133">Transmembrane helix</keyword>
<dbReference type="InterPro" id="IPR021013">
    <property type="entry name" value="ATPase_Vma12"/>
</dbReference>
<dbReference type="GO" id="GO:0005789">
    <property type="term" value="C:endoplasmic reticulum membrane"/>
    <property type="evidence" value="ECO:0007669"/>
    <property type="project" value="UniProtKB-SubCell"/>
</dbReference>